<dbReference type="EMBL" id="CP035733">
    <property type="protein sequence ID" value="QGY79753.1"/>
    <property type="molecule type" value="Genomic_DNA"/>
</dbReference>
<feature type="chain" id="PRO_5026103151" description="EF-hand domain-containing protein" evidence="2">
    <location>
        <begin position="28"/>
        <end position="94"/>
    </location>
</feature>
<dbReference type="RefSeq" id="WP_158898315.1">
    <property type="nucleotide sequence ID" value="NZ_CP035733.1"/>
</dbReference>
<gene>
    <name evidence="3" type="ORF">EUU25_03470</name>
</gene>
<evidence type="ECO:0000313" key="4">
    <source>
        <dbReference type="Proteomes" id="UP000428803"/>
    </source>
</evidence>
<protein>
    <recommendedName>
        <fullName evidence="5">EF-hand domain-containing protein</fullName>
    </recommendedName>
</protein>
<evidence type="ECO:0008006" key="5">
    <source>
        <dbReference type="Google" id="ProtNLM"/>
    </source>
</evidence>
<name>A0A6I6LBW6_9SPHN</name>
<accession>A0A6I6LBW6</accession>
<dbReference type="SUPFAM" id="SSF103647">
    <property type="entry name" value="TSP type-3 repeat"/>
    <property type="match status" value="1"/>
</dbReference>
<feature type="compositionally biased region" description="Basic and acidic residues" evidence="1">
    <location>
        <begin position="46"/>
        <end position="57"/>
    </location>
</feature>
<feature type="signal peptide" evidence="2">
    <location>
        <begin position="1"/>
        <end position="27"/>
    </location>
</feature>
<dbReference type="KEGG" id="slaa:EUU25_03470"/>
<evidence type="ECO:0000256" key="2">
    <source>
        <dbReference type="SAM" id="SignalP"/>
    </source>
</evidence>
<feature type="compositionally biased region" description="Basic and acidic residues" evidence="1">
    <location>
        <begin position="68"/>
        <end position="94"/>
    </location>
</feature>
<evidence type="ECO:0000256" key="1">
    <source>
        <dbReference type="SAM" id="MobiDB-lite"/>
    </source>
</evidence>
<dbReference type="GO" id="GO:0005509">
    <property type="term" value="F:calcium ion binding"/>
    <property type="evidence" value="ECO:0007669"/>
    <property type="project" value="InterPro"/>
</dbReference>
<proteinExistence type="predicted"/>
<dbReference type="OrthoDB" id="7596106at2"/>
<dbReference type="Proteomes" id="UP000428803">
    <property type="component" value="Chromosome"/>
</dbReference>
<dbReference type="InterPro" id="IPR028974">
    <property type="entry name" value="TSP_type-3_rpt"/>
</dbReference>
<dbReference type="AlphaFoldDB" id="A0A6I6LBW6"/>
<keyword evidence="2" id="KW-0732">Signal</keyword>
<evidence type="ECO:0000313" key="3">
    <source>
        <dbReference type="EMBL" id="QGY79753.1"/>
    </source>
</evidence>
<feature type="compositionally biased region" description="Pro residues" evidence="1">
    <location>
        <begin position="30"/>
        <end position="41"/>
    </location>
</feature>
<sequence length="94" mass="9836">MSHSHKWVMTALLGAVGTVSLHGAAFAQPAPAPEGSVPPPTIDSNEDGKADAWDRDGNGVPDAWDVNGDGKPDKFDNDGDGKPDEKSEKPMTPK</sequence>
<reference evidence="4" key="1">
    <citation type="submission" date="2019-01" db="EMBL/GenBank/DDBJ databases">
        <title>Sphingorhabdus lacus sp.nov., isolated from an oligotrophic freshwater lake.</title>
        <authorList>
            <person name="Park M."/>
        </authorList>
    </citation>
    <scope>NUCLEOTIDE SEQUENCE [LARGE SCALE GENOMIC DNA]</scope>
    <source>
        <strain evidence="4">IMCC1753</strain>
    </source>
</reference>
<feature type="region of interest" description="Disordered" evidence="1">
    <location>
        <begin position="27"/>
        <end position="94"/>
    </location>
</feature>
<organism evidence="3 4">
    <name type="scientific">Sphingorhabdus lacus</name>
    <dbReference type="NCBI Taxonomy" id="392610"/>
    <lineage>
        <taxon>Bacteria</taxon>
        <taxon>Pseudomonadati</taxon>
        <taxon>Pseudomonadota</taxon>
        <taxon>Alphaproteobacteria</taxon>
        <taxon>Sphingomonadales</taxon>
        <taxon>Sphingomonadaceae</taxon>
        <taxon>Sphingorhabdus</taxon>
    </lineage>
</organism>
<keyword evidence="4" id="KW-1185">Reference proteome</keyword>